<dbReference type="GO" id="GO:0006357">
    <property type="term" value="P:regulation of transcription by RNA polymerase II"/>
    <property type="evidence" value="ECO:0007669"/>
    <property type="project" value="EnsemblFungi"/>
</dbReference>
<dbReference type="PANTHER" id="PTHR11380:SF16">
    <property type="entry name" value="TRANSCRIPTION INITIATION PROTEIN SPT3 HOMOLOG"/>
    <property type="match status" value="1"/>
</dbReference>
<dbReference type="Pfam" id="PF02269">
    <property type="entry name" value="TFIID-18kDa"/>
    <property type="match status" value="1"/>
</dbReference>
<dbReference type="GO" id="GO:0005634">
    <property type="term" value="C:nucleus"/>
    <property type="evidence" value="ECO:0007669"/>
    <property type="project" value="UniProtKB-SubCell"/>
</dbReference>
<dbReference type="FunFam" id="1.10.20.10:FF:000023">
    <property type="entry name" value="transcription initiation protein SPT3 homolog"/>
    <property type="match status" value="1"/>
</dbReference>
<dbReference type="GO" id="GO:0005829">
    <property type="term" value="C:cytosol"/>
    <property type="evidence" value="ECO:0007669"/>
    <property type="project" value="EnsemblFungi"/>
</dbReference>
<protein>
    <submittedName>
        <fullName evidence="8">TFIID-18kDa-domain-containing protein</fullName>
    </submittedName>
</protein>
<dbReference type="STRING" id="1754192.A0A1Y1X8V5"/>
<organism evidence="8 9">
    <name type="scientific">Anaeromyces robustus</name>
    <dbReference type="NCBI Taxonomy" id="1754192"/>
    <lineage>
        <taxon>Eukaryota</taxon>
        <taxon>Fungi</taxon>
        <taxon>Fungi incertae sedis</taxon>
        <taxon>Chytridiomycota</taxon>
        <taxon>Chytridiomycota incertae sedis</taxon>
        <taxon>Neocallimastigomycetes</taxon>
        <taxon>Neocallimastigales</taxon>
        <taxon>Neocallimastigaceae</taxon>
        <taxon>Anaeromyces</taxon>
    </lineage>
</organism>
<gene>
    <name evidence="8" type="ORF">BCR32DRAFT_232187</name>
</gene>
<dbReference type="GO" id="GO:0046695">
    <property type="term" value="C:SLIK (SAGA-like) complex"/>
    <property type="evidence" value="ECO:0007669"/>
    <property type="project" value="EnsemblFungi"/>
</dbReference>
<dbReference type="GO" id="GO:0007124">
    <property type="term" value="P:pseudohyphal growth"/>
    <property type="evidence" value="ECO:0007669"/>
    <property type="project" value="EnsemblFungi"/>
</dbReference>
<comment type="caution">
    <text evidence="8">The sequence shown here is derived from an EMBL/GenBank/DDBJ whole genome shotgun (WGS) entry which is preliminary data.</text>
</comment>
<evidence type="ECO:0000256" key="4">
    <source>
        <dbReference type="ARBA" id="ARBA00023163"/>
    </source>
</evidence>
<evidence type="ECO:0000256" key="6">
    <source>
        <dbReference type="ARBA" id="ARBA00061274"/>
    </source>
</evidence>
<keyword evidence="5" id="KW-0539">Nucleus</keyword>
<dbReference type="SUPFAM" id="SSF47113">
    <property type="entry name" value="Histone-fold"/>
    <property type="match status" value="1"/>
</dbReference>
<dbReference type="AlphaFoldDB" id="A0A1Y1X8V5"/>
<dbReference type="InterPro" id="IPR003195">
    <property type="entry name" value="TFIID_TAF13"/>
</dbReference>
<comment type="subcellular location">
    <subcellularLocation>
        <location evidence="1">Nucleus</location>
    </subcellularLocation>
</comment>
<dbReference type="GO" id="GO:0001403">
    <property type="term" value="P:invasive growth in response to glucose limitation"/>
    <property type="evidence" value="ECO:0007669"/>
    <property type="project" value="EnsemblFungi"/>
</dbReference>
<sequence length="377" mass="43538">MSNKNNENSSSTVSSMNINSNKISNNDKGNNMVDVNNPLNSSNLDSFLLANPKYKYLSEIQQMMFVFGEQDPLLETIQLIEDIVRTQIINILIGAVAQLNKRGSRYLTVEDLIFLVRRDPQKVNRLRTYLSWKDIRRNVKDKDGRTNDIAEDIIAEEVSQPNAPEKAIRTKKNKIDFSWDTLSVYKSVLYDDDDDSSEDEEDIENYEDQIKRLKMADEATKYMTNTEYINYSTCRQASFVYKKSRKFREWCHMAQHYDNKPNPDVIDILGFLSYEIVSKLTETAIAVKNKWDNTERNEKASSSSLFSSLNSDDNNVLGLSNMDQESYNSYLFGRSSKESTQILPIHVYEAFRLLNMSDDTPLNNFDGSFIPSKYTIM</sequence>
<keyword evidence="4" id="KW-0804">Transcription</keyword>
<keyword evidence="3" id="KW-0010">Activator</keyword>
<evidence type="ECO:0000256" key="2">
    <source>
        <dbReference type="ARBA" id="ARBA00023015"/>
    </source>
</evidence>
<accession>A0A1Y1X8V5</accession>
<comment type="similarity">
    <text evidence="6">Belongs to the SPT3 family.</text>
</comment>
<dbReference type="OrthoDB" id="66982at2759"/>
<evidence type="ECO:0000256" key="3">
    <source>
        <dbReference type="ARBA" id="ARBA00023159"/>
    </source>
</evidence>
<dbReference type="InterPro" id="IPR009072">
    <property type="entry name" value="Histone-fold"/>
</dbReference>
<dbReference type="CDD" id="cd22926">
    <property type="entry name" value="HFD_SPT3"/>
    <property type="match status" value="1"/>
</dbReference>
<name>A0A1Y1X8V5_9FUNG</name>
<dbReference type="PANTHER" id="PTHR11380">
    <property type="entry name" value="TRANSCRIPTION INITIATION FACTOR TFIID/SUPT3-RELATED"/>
    <property type="match status" value="1"/>
</dbReference>
<reference evidence="8 9" key="1">
    <citation type="submission" date="2016-08" db="EMBL/GenBank/DDBJ databases">
        <title>A Parts List for Fungal Cellulosomes Revealed by Comparative Genomics.</title>
        <authorList>
            <consortium name="DOE Joint Genome Institute"/>
            <person name="Haitjema C.H."/>
            <person name="Gilmore S.P."/>
            <person name="Henske J.K."/>
            <person name="Solomon K.V."/>
            <person name="De Groot R."/>
            <person name="Kuo A."/>
            <person name="Mondo S.J."/>
            <person name="Salamov A.A."/>
            <person name="Labutti K."/>
            <person name="Zhao Z."/>
            <person name="Chiniquy J."/>
            <person name="Barry K."/>
            <person name="Brewer H.M."/>
            <person name="Purvine S.O."/>
            <person name="Wright A.T."/>
            <person name="Boxma B."/>
            <person name="Van Alen T."/>
            <person name="Hackstein J.H."/>
            <person name="Baker S.E."/>
            <person name="Grigoriev I.V."/>
            <person name="O'Malley M.A."/>
        </authorList>
    </citation>
    <scope>NUCLEOTIDE SEQUENCE [LARGE SCALE GENOMIC DNA]</scope>
    <source>
        <strain evidence="8 9">S4</strain>
    </source>
</reference>
<evidence type="ECO:0000256" key="5">
    <source>
        <dbReference type="ARBA" id="ARBA00023242"/>
    </source>
</evidence>
<dbReference type="EMBL" id="MCFG01000101">
    <property type="protein sequence ID" value="ORX82195.1"/>
    <property type="molecule type" value="Genomic_DNA"/>
</dbReference>
<dbReference type="GO" id="GO:0000124">
    <property type="term" value="C:SAGA complex"/>
    <property type="evidence" value="ECO:0007669"/>
    <property type="project" value="EnsemblFungi"/>
</dbReference>
<evidence type="ECO:0000313" key="8">
    <source>
        <dbReference type="EMBL" id="ORX82195.1"/>
    </source>
</evidence>
<evidence type="ECO:0000313" key="9">
    <source>
        <dbReference type="Proteomes" id="UP000193944"/>
    </source>
</evidence>
<dbReference type="GO" id="GO:0006366">
    <property type="term" value="P:transcription by RNA polymerase II"/>
    <property type="evidence" value="ECO:0007669"/>
    <property type="project" value="EnsemblFungi"/>
</dbReference>
<dbReference type="GO" id="GO:0003712">
    <property type="term" value="F:transcription coregulator activity"/>
    <property type="evidence" value="ECO:0007669"/>
    <property type="project" value="EnsemblFungi"/>
</dbReference>
<dbReference type="GO" id="GO:0046982">
    <property type="term" value="F:protein heterodimerization activity"/>
    <property type="evidence" value="ECO:0007669"/>
    <property type="project" value="InterPro"/>
</dbReference>
<keyword evidence="9" id="KW-1185">Reference proteome</keyword>
<proteinExistence type="inferred from homology"/>
<feature type="compositionally biased region" description="Low complexity" evidence="7">
    <location>
        <begin position="1"/>
        <end position="32"/>
    </location>
</feature>
<reference evidence="8 9" key="2">
    <citation type="submission" date="2016-08" db="EMBL/GenBank/DDBJ databases">
        <title>Pervasive Adenine N6-methylation of Active Genes in Fungi.</title>
        <authorList>
            <consortium name="DOE Joint Genome Institute"/>
            <person name="Mondo S.J."/>
            <person name="Dannebaum R.O."/>
            <person name="Kuo R.C."/>
            <person name="Labutti K."/>
            <person name="Haridas S."/>
            <person name="Kuo A."/>
            <person name="Salamov A."/>
            <person name="Ahrendt S.R."/>
            <person name="Lipzen A."/>
            <person name="Sullivan W."/>
            <person name="Andreopoulos W.B."/>
            <person name="Clum A."/>
            <person name="Lindquist E."/>
            <person name="Daum C."/>
            <person name="Ramamoorthy G.K."/>
            <person name="Gryganskyi A."/>
            <person name="Culley D."/>
            <person name="Magnuson J.K."/>
            <person name="James T.Y."/>
            <person name="O'Malley M.A."/>
            <person name="Stajich J.E."/>
            <person name="Spatafora J.W."/>
            <person name="Visel A."/>
            <person name="Grigoriev I.V."/>
        </authorList>
    </citation>
    <scope>NUCLEOTIDE SEQUENCE [LARGE SCALE GENOMIC DNA]</scope>
    <source>
        <strain evidence="8 9">S4</strain>
    </source>
</reference>
<keyword evidence="2" id="KW-0805">Transcription regulation</keyword>
<dbReference type="Proteomes" id="UP000193944">
    <property type="component" value="Unassembled WGS sequence"/>
</dbReference>
<dbReference type="Gene3D" id="1.10.20.10">
    <property type="entry name" value="Histone, subunit A"/>
    <property type="match status" value="1"/>
</dbReference>
<dbReference type="GO" id="GO:0006325">
    <property type="term" value="P:chromatin organization"/>
    <property type="evidence" value="ECO:0007669"/>
    <property type="project" value="EnsemblFungi"/>
</dbReference>
<evidence type="ECO:0000256" key="7">
    <source>
        <dbReference type="SAM" id="MobiDB-lite"/>
    </source>
</evidence>
<feature type="region of interest" description="Disordered" evidence="7">
    <location>
        <begin position="1"/>
        <end position="36"/>
    </location>
</feature>
<evidence type="ECO:0000256" key="1">
    <source>
        <dbReference type="ARBA" id="ARBA00004123"/>
    </source>
</evidence>